<keyword evidence="1" id="KW-0472">Membrane</keyword>
<reference evidence="2" key="1">
    <citation type="submission" date="2018-02" db="EMBL/GenBank/DDBJ databases">
        <title>Rhizophora mucronata_Transcriptome.</title>
        <authorList>
            <person name="Meera S.P."/>
            <person name="Sreeshan A."/>
            <person name="Augustine A."/>
        </authorList>
    </citation>
    <scope>NUCLEOTIDE SEQUENCE</scope>
    <source>
        <tissue evidence="2">Leaf</tissue>
    </source>
</reference>
<keyword evidence="1" id="KW-1133">Transmembrane helix</keyword>
<keyword evidence="1" id="KW-0812">Transmembrane</keyword>
<dbReference type="EMBL" id="GGEC01027184">
    <property type="protein sequence ID" value="MBX07668.1"/>
    <property type="molecule type" value="Transcribed_RNA"/>
</dbReference>
<sequence>MCKSYLFPNLSFTIVGLQYLSYVRMVKKKHINFLCFILVKQSKVCSSLVFPVCFEDSQL</sequence>
<evidence type="ECO:0000256" key="1">
    <source>
        <dbReference type="SAM" id="Phobius"/>
    </source>
</evidence>
<protein>
    <submittedName>
        <fullName evidence="2">Uncharacterized protein</fullName>
    </submittedName>
</protein>
<accession>A0A2P2KPM6</accession>
<dbReference type="AlphaFoldDB" id="A0A2P2KPM6"/>
<organism evidence="2">
    <name type="scientific">Rhizophora mucronata</name>
    <name type="common">Asiatic mangrove</name>
    <dbReference type="NCBI Taxonomy" id="61149"/>
    <lineage>
        <taxon>Eukaryota</taxon>
        <taxon>Viridiplantae</taxon>
        <taxon>Streptophyta</taxon>
        <taxon>Embryophyta</taxon>
        <taxon>Tracheophyta</taxon>
        <taxon>Spermatophyta</taxon>
        <taxon>Magnoliopsida</taxon>
        <taxon>eudicotyledons</taxon>
        <taxon>Gunneridae</taxon>
        <taxon>Pentapetalae</taxon>
        <taxon>rosids</taxon>
        <taxon>fabids</taxon>
        <taxon>Malpighiales</taxon>
        <taxon>Rhizophoraceae</taxon>
        <taxon>Rhizophora</taxon>
    </lineage>
</organism>
<evidence type="ECO:0000313" key="2">
    <source>
        <dbReference type="EMBL" id="MBX07668.1"/>
    </source>
</evidence>
<proteinExistence type="predicted"/>
<name>A0A2P2KPM6_RHIMU</name>
<feature type="transmembrane region" description="Helical" evidence="1">
    <location>
        <begin position="6"/>
        <end position="23"/>
    </location>
</feature>